<organism evidence="3 4">
    <name type="scientific">Coilia grayii</name>
    <name type="common">Gray's grenadier anchovy</name>
    <dbReference type="NCBI Taxonomy" id="363190"/>
    <lineage>
        <taxon>Eukaryota</taxon>
        <taxon>Metazoa</taxon>
        <taxon>Chordata</taxon>
        <taxon>Craniata</taxon>
        <taxon>Vertebrata</taxon>
        <taxon>Euteleostomi</taxon>
        <taxon>Actinopterygii</taxon>
        <taxon>Neopterygii</taxon>
        <taxon>Teleostei</taxon>
        <taxon>Clupei</taxon>
        <taxon>Clupeiformes</taxon>
        <taxon>Clupeoidei</taxon>
        <taxon>Engraulidae</taxon>
        <taxon>Coilinae</taxon>
        <taxon>Coilia</taxon>
    </lineage>
</organism>
<evidence type="ECO:0000313" key="4">
    <source>
        <dbReference type="Proteomes" id="UP001591681"/>
    </source>
</evidence>
<evidence type="ECO:0000313" key="3">
    <source>
        <dbReference type="EMBL" id="KAL2094153.1"/>
    </source>
</evidence>
<dbReference type="PROSITE" id="PS50878">
    <property type="entry name" value="RT_POL"/>
    <property type="match status" value="1"/>
</dbReference>
<comment type="caution">
    <text evidence="3">The sequence shown here is derived from an EMBL/GenBank/DDBJ whole genome shotgun (WGS) entry which is preliminary data.</text>
</comment>
<dbReference type="CDD" id="cd10442">
    <property type="entry name" value="GIY-YIG_PLEs"/>
    <property type="match status" value="1"/>
</dbReference>
<feature type="domain" description="GIY-YIG" evidence="1">
    <location>
        <begin position="677"/>
        <end position="776"/>
    </location>
</feature>
<evidence type="ECO:0000259" key="2">
    <source>
        <dbReference type="PROSITE" id="PS50878"/>
    </source>
</evidence>
<dbReference type="AlphaFoldDB" id="A0ABD1K4W7"/>
<dbReference type="Proteomes" id="UP001591681">
    <property type="component" value="Unassembled WGS sequence"/>
</dbReference>
<sequence length="784" mass="90047">MDLTEPQVPNVINLSSKILSEDCLTALGKGLSFAPTTHCNSFNTIVDFHKFFRSMRLKEFFSNYPSSDACPPMAATNRSAIPEDTITSSDPNDELSGALTSTITPFRGKSTFIPPKRRNASLDTYCRLVEKDITTLLSKKMEYKVADNLTASQRADLHALKQDKTLIIQSADKGGAIVIMDRTSYEWEIRRQLDNTTFYKKLQHNPTVEFKAKIKAQLDALLHSDNISKREHAFMTVDSPVIPVLYTLPKIHKAYTDVPPGRPIVAAIGSLTENISAFVDYFLQPLVTSLPSYVKDTVECIKMLQTIEISNDVFLVTMDIESLYTNVPFIGGLQAAEHFLNLRSTCIPSTQCIVDLMETVLKFNYFLFGSDFYLQISGTSMGSKMAPSFASLFCGYFEQEYIWKEHNPYLQYITHWRRYIDDIFFVWRGTENQLKLFHTYMNTSSPNLRFTMEFSTHQMSFLDILIYRDGNKLGTTLYRKATDRNSILHGQSYHPVPLKKSLPISQFSRIRRICSSDEDFHTQSDDLERRFRERQYKLDWISSARRRFEGISQAGCLQTSKKDPAEQRLNCIVQYSPLGHRFKSILHKHWHIINSDPTLTCFSLPPRVVFKRPPNLRNLLVRAHHPRQPEHFLRQIPQGNYRCGHCAQCNFTSKTKFFHHPLTGKKMYIKGVITCNTNNVIYMLRCPCGLAYIGKTTRCLKTRIAEHRSNIRNQDDKSPVAIHFTKAAHNVSTLRYTGIEQVKPPSRGGDINALLLRREAYWIYTLGTLSPRGMNEEFDLRPFL</sequence>
<evidence type="ECO:0000259" key="1">
    <source>
        <dbReference type="PROSITE" id="PS50164"/>
    </source>
</evidence>
<dbReference type="EMBL" id="JBHFQA010000009">
    <property type="protein sequence ID" value="KAL2094153.1"/>
    <property type="molecule type" value="Genomic_DNA"/>
</dbReference>
<dbReference type="Pfam" id="PF26215">
    <property type="entry name" value="HTH_animal"/>
    <property type="match status" value="1"/>
</dbReference>
<dbReference type="InterPro" id="IPR058912">
    <property type="entry name" value="HTH_animal"/>
</dbReference>
<dbReference type="InterPro" id="IPR000477">
    <property type="entry name" value="RT_dom"/>
</dbReference>
<evidence type="ECO:0008006" key="5">
    <source>
        <dbReference type="Google" id="ProtNLM"/>
    </source>
</evidence>
<dbReference type="PANTHER" id="PTHR21301">
    <property type="entry name" value="REVERSE TRANSCRIPTASE"/>
    <property type="match status" value="1"/>
</dbReference>
<gene>
    <name evidence="3" type="ORF">ACEWY4_011465</name>
</gene>
<feature type="domain" description="Reverse transcriptase" evidence="2">
    <location>
        <begin position="229"/>
        <end position="477"/>
    </location>
</feature>
<dbReference type="InterPro" id="IPR035901">
    <property type="entry name" value="GIY-YIG_endonuc_sf"/>
</dbReference>
<dbReference type="PANTHER" id="PTHR21301:SF14">
    <property type="match status" value="1"/>
</dbReference>
<proteinExistence type="predicted"/>
<keyword evidence="4" id="KW-1185">Reference proteome</keyword>
<protein>
    <recommendedName>
        <fullName evidence="5">Reverse transcriptase domain-containing protein</fullName>
    </recommendedName>
</protein>
<accession>A0ABD1K4W7</accession>
<reference evidence="3 4" key="1">
    <citation type="submission" date="2024-09" db="EMBL/GenBank/DDBJ databases">
        <title>A chromosome-level genome assembly of Gray's grenadier anchovy, Coilia grayii.</title>
        <authorList>
            <person name="Fu Z."/>
        </authorList>
    </citation>
    <scope>NUCLEOTIDE SEQUENCE [LARGE SCALE GENOMIC DNA]</scope>
    <source>
        <strain evidence="3">G4</strain>
        <tissue evidence="3">Muscle</tissue>
    </source>
</reference>
<name>A0ABD1K4W7_9TELE</name>
<dbReference type="Gene3D" id="3.40.1440.10">
    <property type="entry name" value="GIY-YIG endonuclease"/>
    <property type="match status" value="1"/>
</dbReference>
<dbReference type="InterPro" id="IPR000305">
    <property type="entry name" value="GIY-YIG_endonuc"/>
</dbReference>
<dbReference type="PROSITE" id="PS50164">
    <property type="entry name" value="GIY_YIG"/>
    <property type="match status" value="1"/>
</dbReference>